<proteinExistence type="predicted"/>
<accession>A0A3R8PPB5</accession>
<dbReference type="EMBL" id="QHJW02000071">
    <property type="protein sequence ID" value="RRO03028.1"/>
    <property type="molecule type" value="Genomic_DNA"/>
</dbReference>
<dbReference type="RefSeq" id="WP_116155750.1">
    <property type="nucleotide sequence ID" value="NZ_CP161828.1"/>
</dbReference>
<organism evidence="1 2">
    <name type="scientific">Pectobacterium aquaticum</name>
    <dbReference type="NCBI Taxonomy" id="2204145"/>
    <lineage>
        <taxon>Bacteria</taxon>
        <taxon>Pseudomonadati</taxon>
        <taxon>Pseudomonadota</taxon>
        <taxon>Gammaproteobacteria</taxon>
        <taxon>Enterobacterales</taxon>
        <taxon>Pectobacteriaceae</taxon>
        <taxon>Pectobacterium</taxon>
    </lineage>
</organism>
<evidence type="ECO:0000313" key="1">
    <source>
        <dbReference type="EMBL" id="RRO03028.1"/>
    </source>
</evidence>
<comment type="caution">
    <text evidence="1">The sequence shown here is derived from an EMBL/GenBank/DDBJ whole genome shotgun (WGS) entry which is preliminary data.</text>
</comment>
<dbReference type="Gene3D" id="3.90.180.10">
    <property type="entry name" value="Medium-chain alcohol dehydrogenases, catalytic domain"/>
    <property type="match status" value="1"/>
</dbReference>
<gene>
    <name evidence="1" type="ORF">DMB85_019635</name>
</gene>
<evidence type="ECO:0000313" key="2">
    <source>
        <dbReference type="Proteomes" id="UP000256817"/>
    </source>
</evidence>
<dbReference type="Pfam" id="PF13602">
    <property type="entry name" value="ADH_zinc_N_2"/>
    <property type="match status" value="1"/>
</dbReference>
<dbReference type="Proteomes" id="UP000256817">
    <property type="component" value="Unassembled WGS sequence"/>
</dbReference>
<protein>
    <submittedName>
        <fullName evidence="1">Uncharacterized protein</fullName>
    </submittedName>
</protein>
<keyword evidence="2" id="KW-1185">Reference proteome</keyword>
<name>A0A3R8PPB5_9GAMM</name>
<sequence length="45" mass="5134">MLRGGLKSKIFKTFPLEETRKAHELIDSRVHIGKIVLTTRAYHAA</sequence>
<reference evidence="1" key="1">
    <citation type="submission" date="2018-11" db="EMBL/GenBank/DDBJ databases">
        <title>Draft genome sequences of proposed Pectobacterium aquaticum sp. nov. isolated in France from fresh water.</title>
        <authorList>
            <person name="Pedron J."/>
            <person name="Barny M.A."/>
        </authorList>
    </citation>
    <scope>NUCLEOTIDE SEQUENCE [LARGE SCALE GENOMIC DNA]</scope>
    <source>
        <strain evidence="1">A35-S23-M15</strain>
    </source>
</reference>